<keyword evidence="3" id="KW-1185">Reference proteome</keyword>
<protein>
    <recommendedName>
        <fullName evidence="1">Peptidase M16 C-terminal domain-containing protein</fullName>
    </recommendedName>
</protein>
<dbReference type="Proteomes" id="UP001321861">
    <property type="component" value="Chromosome"/>
</dbReference>
<evidence type="ECO:0000259" key="1">
    <source>
        <dbReference type="Pfam" id="PF05193"/>
    </source>
</evidence>
<gene>
    <name evidence="2" type="ORF">XA3_12710</name>
</gene>
<dbReference type="KEGG" id="xap:XA3_12710"/>
<dbReference type="RefSeq" id="WP_317634660.1">
    <property type="nucleotide sequence ID" value="NZ_AP026802.1"/>
</dbReference>
<dbReference type="Gene3D" id="3.30.830.10">
    <property type="entry name" value="Metalloenzyme, LuxS/M16 peptidase-like"/>
    <property type="match status" value="2"/>
</dbReference>
<name>A0AAU9DFV4_9LACO</name>
<dbReference type="AlphaFoldDB" id="A0AAU9DFV4"/>
<dbReference type="InterPro" id="IPR007863">
    <property type="entry name" value="Peptidase_M16_C"/>
</dbReference>
<reference evidence="2 3" key="1">
    <citation type="journal article" date="2023" name="Microbiol. Spectr.">
        <title>Symbiosis of Carpenter Bees with Uncharacterized Lactic Acid Bacteria Showing NAD Auxotrophy.</title>
        <authorList>
            <person name="Kawasaki S."/>
            <person name="Ozawa K."/>
            <person name="Mori T."/>
            <person name="Yamamoto A."/>
            <person name="Ito M."/>
            <person name="Ohkuma M."/>
            <person name="Sakamoto M."/>
            <person name="Matsutani M."/>
        </authorList>
    </citation>
    <scope>NUCLEOTIDE SEQUENCE [LARGE SCALE GENOMIC DNA]</scope>
    <source>
        <strain evidence="2 3">XA3</strain>
    </source>
</reference>
<feature type="domain" description="Peptidase M16 C-terminal" evidence="1">
    <location>
        <begin position="254"/>
        <end position="356"/>
    </location>
</feature>
<dbReference type="Pfam" id="PF05193">
    <property type="entry name" value="Peptidase_M16_C"/>
    <property type="match status" value="1"/>
</dbReference>
<sequence length="420" mass="49603">MRTIRIKKGVDLYVNERDKFNTAIFQVDFVFPTDAHLFARLNLLSDLLKKHSAKFQMHQQIIDFLEEHYGAVLNVDYDFFGNYSTFSLMISFVHPSLLKDKSYRFSDLVSFIDDLIFNQNDRVTLLFDNEKKYCKNLLRDELTDPQTLVFYQALPRYISSTKLNSPLSGTFTQLNAADMNQVYDLWQNLIQTSAINIYYDGYSLSLEERKVINQFADRFFARNQVRPSSIYYLEKNKSQKMFYENRRTFRQHLFLQQYYLAENAKYRSGNYASWLVFNQIFGGDSESFLFQRIREDLHLSYEAFSHLSFGLNSFFVYATLNSLDFEIVDREIGQLFEAIQNQNYSQKSLDIAKKTLVNQLLYQNDGRFFDISQQKMKFIIPNYLSNAQLIKEIEAVNPDDLTLCVQNVQPGVKMWYEGMQ</sequence>
<dbReference type="SUPFAM" id="SSF63411">
    <property type="entry name" value="LuxS/MPP-like metallohydrolase"/>
    <property type="match status" value="2"/>
</dbReference>
<dbReference type="InterPro" id="IPR011249">
    <property type="entry name" value="Metalloenz_LuxS/M16"/>
</dbReference>
<dbReference type="EMBL" id="AP026802">
    <property type="protein sequence ID" value="BDR58830.1"/>
    <property type="molecule type" value="Genomic_DNA"/>
</dbReference>
<evidence type="ECO:0000313" key="2">
    <source>
        <dbReference type="EMBL" id="BDR58830.1"/>
    </source>
</evidence>
<evidence type="ECO:0000313" key="3">
    <source>
        <dbReference type="Proteomes" id="UP001321861"/>
    </source>
</evidence>
<proteinExistence type="predicted"/>
<dbReference type="GO" id="GO:0046872">
    <property type="term" value="F:metal ion binding"/>
    <property type="evidence" value="ECO:0007669"/>
    <property type="project" value="InterPro"/>
</dbReference>
<accession>A0AAU9DFV4</accession>
<organism evidence="2 3">
    <name type="scientific">Xylocopilactobacillus apicola</name>
    <dbReference type="NCBI Taxonomy" id="2932184"/>
    <lineage>
        <taxon>Bacteria</taxon>
        <taxon>Bacillati</taxon>
        <taxon>Bacillota</taxon>
        <taxon>Bacilli</taxon>
        <taxon>Lactobacillales</taxon>
        <taxon>Lactobacillaceae</taxon>
        <taxon>Xylocopilactobacillus</taxon>
    </lineage>
</organism>